<comment type="caution">
    <text evidence="5">The sequence shown here is derived from an EMBL/GenBank/DDBJ whole genome shotgun (WGS) entry which is preliminary data.</text>
</comment>
<dbReference type="AlphaFoldDB" id="A0A0C2MZW4"/>
<evidence type="ECO:0000259" key="4">
    <source>
        <dbReference type="Pfam" id="PF10366"/>
    </source>
</evidence>
<evidence type="ECO:0000256" key="1">
    <source>
        <dbReference type="ARBA" id="ARBA00004184"/>
    </source>
</evidence>
<feature type="domain" description="Vacuolar sorting protein 39/Transforming growth factor beta receptor-associated" evidence="4">
    <location>
        <begin position="146"/>
        <end position="201"/>
    </location>
</feature>
<dbReference type="PANTHER" id="PTHR12894:SF49">
    <property type="entry name" value="VAM6_VPS39-LIKE PROTEIN"/>
    <property type="match status" value="1"/>
</dbReference>
<protein>
    <submittedName>
        <fullName evidence="5">Vam6/Vps39-like protein</fullName>
    </submittedName>
</protein>
<dbReference type="Pfam" id="PF10366">
    <property type="entry name" value="Vps39_1"/>
    <property type="match status" value="1"/>
</dbReference>
<sequence>MNRLFPLPLRKQIENALKNESYIIGSVLANGLNTNDVENAILYETIKESCAMLYFSVGFFPKAYEIFKELKTDILSVADLFPNINLRGFSPKTDLRARCKFKKKILKGGELESAINCFIDYLSDLRMSALNKNPEDYQFIVITNLLVKCYVINNPKIIIPIMSLPNTPRLVDEFEDIFKEHQLYEELAYFYLTRQLHHKGMLIIYSSN</sequence>
<reference evidence="5 6" key="1">
    <citation type="journal article" date="2014" name="Genome Biol. Evol.">
        <title>The genome of the myxosporean Thelohanellus kitauei shows adaptations to nutrient acquisition within its fish host.</title>
        <authorList>
            <person name="Yang Y."/>
            <person name="Xiong J."/>
            <person name="Zhou Z."/>
            <person name="Huo F."/>
            <person name="Miao W."/>
            <person name="Ran C."/>
            <person name="Liu Y."/>
            <person name="Zhang J."/>
            <person name="Feng J."/>
            <person name="Wang M."/>
            <person name="Wang M."/>
            <person name="Wang L."/>
            <person name="Yao B."/>
        </authorList>
    </citation>
    <scope>NUCLEOTIDE SEQUENCE [LARGE SCALE GENOMIC DNA]</scope>
    <source>
        <strain evidence="5">Wuqing</strain>
    </source>
</reference>
<dbReference type="Proteomes" id="UP000031668">
    <property type="component" value="Unassembled WGS sequence"/>
</dbReference>
<keyword evidence="6" id="KW-1185">Reference proteome</keyword>
<dbReference type="GO" id="GO:0012505">
    <property type="term" value="C:endomembrane system"/>
    <property type="evidence" value="ECO:0007669"/>
    <property type="project" value="UniProtKB-SubCell"/>
</dbReference>
<keyword evidence="2" id="KW-0472">Membrane</keyword>
<dbReference type="GO" id="GO:0005737">
    <property type="term" value="C:cytoplasm"/>
    <property type="evidence" value="ECO:0007669"/>
    <property type="project" value="TreeGrafter"/>
</dbReference>
<evidence type="ECO:0000256" key="3">
    <source>
        <dbReference type="ARBA" id="ARBA00038201"/>
    </source>
</evidence>
<dbReference type="OrthoDB" id="5325112at2759"/>
<dbReference type="EMBL" id="JWZT01002332">
    <property type="protein sequence ID" value="KII69640.1"/>
    <property type="molecule type" value="Genomic_DNA"/>
</dbReference>
<dbReference type="GO" id="GO:0016020">
    <property type="term" value="C:membrane"/>
    <property type="evidence" value="ECO:0007669"/>
    <property type="project" value="TreeGrafter"/>
</dbReference>
<dbReference type="InterPro" id="IPR019452">
    <property type="entry name" value="VPS39/TGF_beta_rcpt-assoc_1"/>
</dbReference>
<dbReference type="GO" id="GO:0034058">
    <property type="term" value="P:endosomal vesicle fusion"/>
    <property type="evidence" value="ECO:0007669"/>
    <property type="project" value="TreeGrafter"/>
</dbReference>
<evidence type="ECO:0000256" key="2">
    <source>
        <dbReference type="ARBA" id="ARBA00023136"/>
    </source>
</evidence>
<accession>A0A0C2MZW4</accession>
<comment type="subcellular location">
    <subcellularLocation>
        <location evidence="1">Endomembrane system</location>
        <topology evidence="1">Peripheral membrane protein</topology>
    </subcellularLocation>
</comment>
<proteinExistence type="inferred from homology"/>
<organism evidence="5 6">
    <name type="scientific">Thelohanellus kitauei</name>
    <name type="common">Myxosporean</name>
    <dbReference type="NCBI Taxonomy" id="669202"/>
    <lineage>
        <taxon>Eukaryota</taxon>
        <taxon>Metazoa</taxon>
        <taxon>Cnidaria</taxon>
        <taxon>Myxozoa</taxon>
        <taxon>Myxosporea</taxon>
        <taxon>Bivalvulida</taxon>
        <taxon>Platysporina</taxon>
        <taxon>Myxobolidae</taxon>
        <taxon>Thelohanellus</taxon>
    </lineage>
</organism>
<comment type="similarity">
    <text evidence="3">Belongs to the VAM6/VPS39 family.</text>
</comment>
<dbReference type="PANTHER" id="PTHR12894">
    <property type="entry name" value="CNH DOMAIN CONTAINING"/>
    <property type="match status" value="1"/>
</dbReference>
<dbReference type="GO" id="GO:0006914">
    <property type="term" value="P:autophagy"/>
    <property type="evidence" value="ECO:0007669"/>
    <property type="project" value="TreeGrafter"/>
</dbReference>
<evidence type="ECO:0000313" key="6">
    <source>
        <dbReference type="Proteomes" id="UP000031668"/>
    </source>
</evidence>
<gene>
    <name evidence="5" type="ORF">RF11_03720</name>
</gene>
<name>A0A0C2MZW4_THEKT</name>
<evidence type="ECO:0000313" key="5">
    <source>
        <dbReference type="EMBL" id="KII69640.1"/>
    </source>
</evidence>
<dbReference type="InterPro" id="IPR032914">
    <property type="entry name" value="Vam6/VPS39/TRAP1"/>
</dbReference>